<dbReference type="EMBL" id="JASBNA010000026">
    <property type="protein sequence ID" value="KAK7684307.1"/>
    <property type="molecule type" value="Genomic_DNA"/>
</dbReference>
<evidence type="ECO:0000256" key="1">
    <source>
        <dbReference type="SAM" id="MobiDB-lite"/>
    </source>
</evidence>
<feature type="domain" description="Fungal-type protein kinase" evidence="2">
    <location>
        <begin position="468"/>
        <end position="631"/>
    </location>
</feature>
<feature type="region of interest" description="Disordered" evidence="1">
    <location>
        <begin position="1"/>
        <end position="27"/>
    </location>
</feature>
<protein>
    <recommendedName>
        <fullName evidence="2">Fungal-type protein kinase domain-containing protein</fullName>
    </recommendedName>
</protein>
<dbReference type="AlphaFoldDB" id="A0AAW0FVX1"/>
<accession>A0AAW0FVX1</accession>
<dbReference type="PANTHER" id="PTHR38248:SF2">
    <property type="entry name" value="FUNK1 11"/>
    <property type="match status" value="1"/>
</dbReference>
<dbReference type="PANTHER" id="PTHR38248">
    <property type="entry name" value="FUNK1 6"/>
    <property type="match status" value="1"/>
</dbReference>
<evidence type="ECO:0000259" key="2">
    <source>
        <dbReference type="Pfam" id="PF17667"/>
    </source>
</evidence>
<keyword evidence="4" id="KW-1185">Reference proteome</keyword>
<feature type="region of interest" description="Disordered" evidence="1">
    <location>
        <begin position="931"/>
        <end position="965"/>
    </location>
</feature>
<reference evidence="3 4" key="1">
    <citation type="submission" date="2022-09" db="EMBL/GenBank/DDBJ databases">
        <authorList>
            <person name="Palmer J.M."/>
        </authorList>
    </citation>
    <scope>NUCLEOTIDE SEQUENCE [LARGE SCALE GENOMIC DNA]</scope>
    <source>
        <strain evidence="3 4">DSM 7382</strain>
    </source>
</reference>
<comment type="caution">
    <text evidence="3">The sequence shown here is derived from an EMBL/GenBank/DDBJ whole genome shotgun (WGS) entry which is preliminary data.</text>
</comment>
<dbReference type="InterPro" id="IPR040976">
    <property type="entry name" value="Pkinase_fungal"/>
</dbReference>
<feature type="domain" description="Fungal-type protein kinase" evidence="2">
    <location>
        <begin position="192"/>
        <end position="389"/>
    </location>
</feature>
<dbReference type="Proteomes" id="UP001385951">
    <property type="component" value="Unassembled WGS sequence"/>
</dbReference>
<dbReference type="Pfam" id="PF17667">
    <property type="entry name" value="Pkinase_fungal"/>
    <property type="match status" value="3"/>
</dbReference>
<name>A0AAW0FVX1_9APHY</name>
<evidence type="ECO:0000313" key="3">
    <source>
        <dbReference type="EMBL" id="KAK7684307.1"/>
    </source>
</evidence>
<feature type="domain" description="Fungal-type protein kinase" evidence="2">
    <location>
        <begin position="727"/>
        <end position="778"/>
    </location>
</feature>
<organism evidence="3 4">
    <name type="scientific">Cerrena zonata</name>
    <dbReference type="NCBI Taxonomy" id="2478898"/>
    <lineage>
        <taxon>Eukaryota</taxon>
        <taxon>Fungi</taxon>
        <taxon>Dikarya</taxon>
        <taxon>Basidiomycota</taxon>
        <taxon>Agaricomycotina</taxon>
        <taxon>Agaricomycetes</taxon>
        <taxon>Polyporales</taxon>
        <taxon>Cerrenaceae</taxon>
        <taxon>Cerrena</taxon>
    </lineage>
</organism>
<sequence>MADSTPTLLEFPPDTKYTHTPLKRTGPSTTKITAAMEHEISMHQRTEKGMSASSDVMLKRLMPVDNQVLERLFDHCVKKKLYDPGDTRWVNMPESPIGKEVLMYEPVREICNFISAAIQAGIGGRDLKTGVNGVWNVLPDRAPHTRDESSADTRPDIDFAITSADRSQLCKQINEYIQISKNGGMLPMDAMQRWWLQLHAVFELKRVNTENEVKTATIQVITGMRRILREQFNRRFVFGVTLCQEDLCVWLCDRSGLLGMDKPINIHTNAIQFIQVIAAFSILPPDRLGWDPTMQLYSPVKNCFYLPYLQNFDIKDYGVSAYDTHWLIEMPAKGSPAEGREKFLTVRCLSAEQADGANNRGTIVWEVVKLTEMYNPKKVYVLKQSWRPSIMESPDKNKEDCDKLKDPKKTYVFKQSQEPSILESPDRSEDYTHQIEERSEAAMFSHIQKTLANPDPILQEVCHELDQNTDCSHVAAMYSFEDVHINGCKDTTFDFIRQGLKLQELPRLGQDSQPTAGQKQSRGGAFRQYTWEITVVRGQVRRASSATKPIPRTHTRIVEESYGWPIKYFLDLKELLQVFGHGIRGHRFLYLFCWILHQDVSHSNLLISAGLSYDPYHDETTGVLIDLDHAKIAPAGRRLYDVKSESSRDPGWLLYALCTVVERDFAIMLWERVIADDPTLTPFNGSGLLLTYLSQYLCTTKLLAEKDVKGDFKTPLLRPCFELAPHRQNERTGTIPFMSAEVLDVSPTLTLQTRNTTPFTHDAVHDIESFFWVFLYICLTWAGPGNTRRKDLDPKVQHIILSLYDGTSSEISRNKARMFRSNMLETEVLPAIHPYFESLHGFLSQWFGLLRRAHEYHLIERDNIHNLTLKLIDSELENIPVETKETAIMLTEQERKRRKDDIDRIRRTFLATRGLSTPPIPSQPLFLDCSPGVALEEPDTQFGIQEPQSPDSPSPPPKKLKKGTS</sequence>
<evidence type="ECO:0000313" key="4">
    <source>
        <dbReference type="Proteomes" id="UP001385951"/>
    </source>
</evidence>
<gene>
    <name evidence="3" type="ORF">QCA50_012631</name>
</gene>
<proteinExistence type="predicted"/>